<dbReference type="CDD" id="cd01949">
    <property type="entry name" value="GGDEF"/>
    <property type="match status" value="1"/>
</dbReference>
<feature type="transmembrane region" description="Helical" evidence="2">
    <location>
        <begin position="153"/>
        <end position="178"/>
    </location>
</feature>
<dbReference type="SMART" id="SM00267">
    <property type="entry name" value="GGDEF"/>
    <property type="match status" value="1"/>
</dbReference>
<keyword evidence="2" id="KW-0472">Membrane</keyword>
<dbReference type="SUPFAM" id="SSF55073">
    <property type="entry name" value="Nucleotide cyclase"/>
    <property type="match status" value="1"/>
</dbReference>
<dbReference type="PANTHER" id="PTHR46663:SF3">
    <property type="entry name" value="SLL0267 PROTEIN"/>
    <property type="match status" value="1"/>
</dbReference>
<dbReference type="EMBL" id="CP048711">
    <property type="protein sequence ID" value="QIB65029.1"/>
    <property type="molecule type" value="Genomic_DNA"/>
</dbReference>
<feature type="transmembrane region" description="Helical" evidence="2">
    <location>
        <begin position="6"/>
        <end position="28"/>
    </location>
</feature>
<dbReference type="GO" id="GO:0003824">
    <property type="term" value="F:catalytic activity"/>
    <property type="evidence" value="ECO:0007669"/>
    <property type="project" value="UniProtKB-ARBA"/>
</dbReference>
<dbReference type="NCBIfam" id="TIGR00254">
    <property type="entry name" value="GGDEF"/>
    <property type="match status" value="1"/>
</dbReference>
<feature type="transmembrane region" description="Helical" evidence="2">
    <location>
        <begin position="190"/>
        <end position="212"/>
    </location>
</feature>
<keyword evidence="5" id="KW-1185">Reference proteome</keyword>
<dbReference type="RefSeq" id="WP_163494276.1">
    <property type="nucleotide sequence ID" value="NZ_CP048711.1"/>
</dbReference>
<sequence length="386" mass="43348">MNLLHMPTLFFAIAIACLVSTLVMAVIWRINRQMAGVLQWFQATLANTIGFLIVSPFFGLPYTPQYTAIVNTLGLWAIMLTLEGALRFRGFVTVRHWMPMYLLLPVFLLLSWYLRANEARHLFHDAVAAVLLGAAAVVMVWRTRERYERKVFGLAALFAGLLALAFAIRWLAFLVAGGSPGFDLEMARRLLFVSVFLYVMGWTFSITVACYFRAFQRALQIAQEDALTGLPNRRSIDETLRQTLLRARRHDEKFAVLIMDLNRFKAVNDSLGHQAGDTLLIEVARRLRQFVRKTDFAGRLGGDEFLIMVHGIADRSTGMRTLERLRDAVNGTLQLQQQDVAIDASAGIAIWPVDGDSVDALLSTADRNMYAEKSVDRPPSGRHPGA</sequence>
<evidence type="ECO:0000313" key="4">
    <source>
        <dbReference type="EMBL" id="QIB65029.1"/>
    </source>
</evidence>
<dbReference type="InterPro" id="IPR029787">
    <property type="entry name" value="Nucleotide_cyclase"/>
</dbReference>
<organism evidence="4 5">
    <name type="scientific">Kineobactrum salinum</name>
    <dbReference type="NCBI Taxonomy" id="2708301"/>
    <lineage>
        <taxon>Bacteria</taxon>
        <taxon>Pseudomonadati</taxon>
        <taxon>Pseudomonadota</taxon>
        <taxon>Gammaproteobacteria</taxon>
        <taxon>Cellvibrionales</taxon>
        <taxon>Halieaceae</taxon>
        <taxon>Kineobactrum</taxon>
    </lineage>
</organism>
<keyword evidence="2" id="KW-0812">Transmembrane</keyword>
<keyword evidence="2" id="KW-1133">Transmembrane helix</keyword>
<protein>
    <submittedName>
        <fullName evidence="4">GGDEF domain-containing protein</fullName>
    </submittedName>
</protein>
<dbReference type="InterPro" id="IPR043128">
    <property type="entry name" value="Rev_trsase/Diguanyl_cyclase"/>
</dbReference>
<name>A0A6C0U0B9_9GAMM</name>
<dbReference type="KEGG" id="kim:G3T16_06075"/>
<feature type="transmembrane region" description="Helical" evidence="2">
    <location>
        <begin position="98"/>
        <end position="116"/>
    </location>
</feature>
<accession>A0A6C0U0B9</accession>
<feature type="transmembrane region" description="Helical" evidence="2">
    <location>
        <begin position="66"/>
        <end position="86"/>
    </location>
</feature>
<evidence type="ECO:0000313" key="5">
    <source>
        <dbReference type="Proteomes" id="UP000477680"/>
    </source>
</evidence>
<dbReference type="Proteomes" id="UP000477680">
    <property type="component" value="Chromosome"/>
</dbReference>
<evidence type="ECO:0000259" key="3">
    <source>
        <dbReference type="PROSITE" id="PS50887"/>
    </source>
</evidence>
<dbReference type="Pfam" id="PF00990">
    <property type="entry name" value="GGDEF"/>
    <property type="match status" value="1"/>
</dbReference>
<dbReference type="AlphaFoldDB" id="A0A6C0U0B9"/>
<evidence type="ECO:0000256" key="2">
    <source>
        <dbReference type="SAM" id="Phobius"/>
    </source>
</evidence>
<feature type="transmembrane region" description="Helical" evidence="2">
    <location>
        <begin position="40"/>
        <end position="60"/>
    </location>
</feature>
<dbReference type="InterPro" id="IPR000160">
    <property type="entry name" value="GGDEF_dom"/>
</dbReference>
<evidence type="ECO:0000256" key="1">
    <source>
        <dbReference type="ARBA" id="ARBA00001946"/>
    </source>
</evidence>
<gene>
    <name evidence="4" type="ORF">G3T16_06075</name>
</gene>
<proteinExistence type="predicted"/>
<dbReference type="PROSITE" id="PS50887">
    <property type="entry name" value="GGDEF"/>
    <property type="match status" value="1"/>
</dbReference>
<feature type="domain" description="GGDEF" evidence="3">
    <location>
        <begin position="252"/>
        <end position="386"/>
    </location>
</feature>
<dbReference type="FunFam" id="3.30.70.270:FF:000001">
    <property type="entry name" value="Diguanylate cyclase domain protein"/>
    <property type="match status" value="1"/>
</dbReference>
<dbReference type="InterPro" id="IPR052163">
    <property type="entry name" value="DGC-Regulatory_Protein"/>
</dbReference>
<dbReference type="PANTHER" id="PTHR46663">
    <property type="entry name" value="DIGUANYLATE CYCLASE DGCT-RELATED"/>
    <property type="match status" value="1"/>
</dbReference>
<comment type="cofactor">
    <cofactor evidence="1">
        <name>Mg(2+)</name>
        <dbReference type="ChEBI" id="CHEBI:18420"/>
    </cofactor>
</comment>
<feature type="transmembrane region" description="Helical" evidence="2">
    <location>
        <begin position="122"/>
        <end position="141"/>
    </location>
</feature>
<dbReference type="Gene3D" id="3.30.70.270">
    <property type="match status" value="1"/>
</dbReference>
<reference evidence="4 5" key="1">
    <citation type="submission" date="2020-02" db="EMBL/GenBank/DDBJ databases">
        <title>Genome sequencing for Kineobactrum sp. M2.</title>
        <authorList>
            <person name="Park S.-J."/>
        </authorList>
    </citation>
    <scope>NUCLEOTIDE SEQUENCE [LARGE SCALE GENOMIC DNA]</scope>
    <source>
        <strain evidence="4 5">M2</strain>
    </source>
</reference>